<gene>
    <name evidence="2" type="ORF">PVK06_005090</name>
</gene>
<reference evidence="2 3" key="1">
    <citation type="submission" date="2023-03" db="EMBL/GenBank/DDBJ databases">
        <title>WGS of Gossypium arboreum.</title>
        <authorList>
            <person name="Yu D."/>
        </authorList>
    </citation>
    <scope>NUCLEOTIDE SEQUENCE [LARGE SCALE GENOMIC DNA]</scope>
    <source>
        <tissue evidence="2">Leaf</tissue>
    </source>
</reference>
<evidence type="ECO:0000313" key="2">
    <source>
        <dbReference type="EMBL" id="KAK5842705.1"/>
    </source>
</evidence>
<evidence type="ECO:0000256" key="1">
    <source>
        <dbReference type="SAM" id="MobiDB-lite"/>
    </source>
</evidence>
<feature type="region of interest" description="Disordered" evidence="1">
    <location>
        <begin position="1"/>
        <end position="35"/>
    </location>
</feature>
<protein>
    <submittedName>
        <fullName evidence="2">Uncharacterized protein</fullName>
    </submittedName>
</protein>
<feature type="compositionally biased region" description="Polar residues" evidence="1">
    <location>
        <begin position="1"/>
        <end position="15"/>
    </location>
</feature>
<proteinExistence type="predicted"/>
<accession>A0ABR0QTX3</accession>
<name>A0ABR0QTX3_GOSAR</name>
<sequence length="91" mass="10240">MQDQQVQEGATSQQEKGALYEDSPQPPRMDIPALMAHPSPRTLTLLNTINGLYLRGDAQFDVLKTDINDRYNLLDEHILDHASQFPPPPNT</sequence>
<organism evidence="2 3">
    <name type="scientific">Gossypium arboreum</name>
    <name type="common">Tree cotton</name>
    <name type="synonym">Gossypium nanking</name>
    <dbReference type="NCBI Taxonomy" id="29729"/>
    <lineage>
        <taxon>Eukaryota</taxon>
        <taxon>Viridiplantae</taxon>
        <taxon>Streptophyta</taxon>
        <taxon>Embryophyta</taxon>
        <taxon>Tracheophyta</taxon>
        <taxon>Spermatophyta</taxon>
        <taxon>Magnoliopsida</taxon>
        <taxon>eudicotyledons</taxon>
        <taxon>Gunneridae</taxon>
        <taxon>Pentapetalae</taxon>
        <taxon>rosids</taxon>
        <taxon>malvids</taxon>
        <taxon>Malvales</taxon>
        <taxon>Malvaceae</taxon>
        <taxon>Malvoideae</taxon>
        <taxon>Gossypium</taxon>
    </lineage>
</organism>
<dbReference type="EMBL" id="JARKNE010000002">
    <property type="protein sequence ID" value="KAK5842705.1"/>
    <property type="molecule type" value="Genomic_DNA"/>
</dbReference>
<comment type="caution">
    <text evidence="2">The sequence shown here is derived from an EMBL/GenBank/DDBJ whole genome shotgun (WGS) entry which is preliminary data.</text>
</comment>
<keyword evidence="3" id="KW-1185">Reference proteome</keyword>
<dbReference type="Proteomes" id="UP001358586">
    <property type="component" value="Chromosome 2"/>
</dbReference>
<evidence type="ECO:0000313" key="3">
    <source>
        <dbReference type="Proteomes" id="UP001358586"/>
    </source>
</evidence>